<evidence type="ECO:0008006" key="4">
    <source>
        <dbReference type="Google" id="ProtNLM"/>
    </source>
</evidence>
<dbReference type="RefSeq" id="WP_068389007.1">
    <property type="nucleotide sequence ID" value="NZ_LSZO01000112.1"/>
</dbReference>
<proteinExistence type="predicted"/>
<dbReference type="PANTHER" id="PTHR39594:SF1">
    <property type="entry name" value="PROTEIN YCHQ"/>
    <property type="match status" value="1"/>
</dbReference>
<dbReference type="Pfam" id="PF04247">
    <property type="entry name" value="SirB"/>
    <property type="match status" value="1"/>
</dbReference>
<sequence length="129" mass="14455">MLMAWYLPIKTTHVMLVLISGSLFAVRGFSLLLGTQWPLRRGVRIGSQLIDSALLGSALLLLSALQINPLMQPWLCVKLALLLVYIGFGILALRRRKWFFFVLALGCFAMMLSVAKTHHPLGFLTFLLI</sequence>
<dbReference type="PANTHER" id="PTHR39594">
    <property type="entry name" value="PROTEIN YCHQ"/>
    <property type="match status" value="1"/>
</dbReference>
<dbReference type="InterPro" id="IPR007360">
    <property type="entry name" value="SirB"/>
</dbReference>
<keyword evidence="3" id="KW-1185">Reference proteome</keyword>
<evidence type="ECO:0000313" key="2">
    <source>
        <dbReference type="EMBL" id="KXU38625.1"/>
    </source>
</evidence>
<keyword evidence="1" id="KW-1133">Transmembrane helix</keyword>
<dbReference type="PIRSF" id="PIRSF005610">
    <property type="entry name" value="SirB"/>
    <property type="match status" value="1"/>
</dbReference>
<gene>
    <name evidence="2" type="ORF">AXE65_00220</name>
</gene>
<keyword evidence="1" id="KW-0812">Transmembrane</keyword>
<reference evidence="2 3" key="1">
    <citation type="submission" date="2016-02" db="EMBL/GenBank/DDBJ databases">
        <authorList>
            <person name="Wen L."/>
            <person name="He K."/>
            <person name="Yang H."/>
        </authorList>
    </citation>
    <scope>NUCLEOTIDE SEQUENCE [LARGE SCALE GENOMIC DNA]</scope>
    <source>
        <strain evidence="2 3">CV58</strain>
    </source>
</reference>
<evidence type="ECO:0000256" key="1">
    <source>
        <dbReference type="SAM" id="Phobius"/>
    </source>
</evidence>
<name>A0A139SVK1_9GAMM</name>
<dbReference type="OrthoDB" id="5588650at2"/>
<accession>A0A139SVK1</accession>
<feature type="transmembrane region" description="Helical" evidence="1">
    <location>
        <begin position="71"/>
        <end position="91"/>
    </location>
</feature>
<comment type="caution">
    <text evidence="2">The sequence shown here is derived from an EMBL/GenBank/DDBJ whole genome shotgun (WGS) entry which is preliminary data.</text>
</comment>
<feature type="transmembrane region" description="Helical" evidence="1">
    <location>
        <begin position="12"/>
        <end position="33"/>
    </location>
</feature>
<feature type="transmembrane region" description="Helical" evidence="1">
    <location>
        <begin position="98"/>
        <end position="115"/>
    </location>
</feature>
<protein>
    <recommendedName>
        <fullName evidence="4">Regulator SirB</fullName>
    </recommendedName>
</protein>
<dbReference type="GO" id="GO:0005886">
    <property type="term" value="C:plasma membrane"/>
    <property type="evidence" value="ECO:0007669"/>
    <property type="project" value="TreeGrafter"/>
</dbReference>
<feature type="transmembrane region" description="Helical" evidence="1">
    <location>
        <begin position="45"/>
        <end position="65"/>
    </location>
</feature>
<evidence type="ECO:0000313" key="3">
    <source>
        <dbReference type="Proteomes" id="UP000072660"/>
    </source>
</evidence>
<dbReference type="EMBL" id="LSZO01000112">
    <property type="protein sequence ID" value="KXU38625.1"/>
    <property type="molecule type" value="Genomic_DNA"/>
</dbReference>
<keyword evidence="1" id="KW-0472">Membrane</keyword>
<organism evidence="2 3">
    <name type="scientific">Ventosimonas gracilis</name>
    <dbReference type="NCBI Taxonomy" id="1680762"/>
    <lineage>
        <taxon>Bacteria</taxon>
        <taxon>Pseudomonadati</taxon>
        <taxon>Pseudomonadota</taxon>
        <taxon>Gammaproteobacteria</taxon>
        <taxon>Pseudomonadales</taxon>
        <taxon>Ventosimonadaceae</taxon>
        <taxon>Ventosimonas</taxon>
    </lineage>
</organism>
<dbReference type="Proteomes" id="UP000072660">
    <property type="component" value="Unassembled WGS sequence"/>
</dbReference>
<dbReference type="AlphaFoldDB" id="A0A139SVK1"/>